<dbReference type="GO" id="GO:0005768">
    <property type="term" value="C:endosome"/>
    <property type="evidence" value="ECO:0007669"/>
    <property type="project" value="TreeGrafter"/>
</dbReference>
<dbReference type="PANTHER" id="PTHR10555:SF170">
    <property type="entry name" value="FI18122P1"/>
    <property type="match status" value="1"/>
</dbReference>
<dbReference type="SUPFAM" id="SSF103657">
    <property type="entry name" value="BAR/IMD domain-like"/>
    <property type="match status" value="1"/>
</dbReference>
<dbReference type="AlphaFoldDB" id="D8LM83"/>
<reference evidence="3 4" key="1">
    <citation type="journal article" date="2010" name="Nature">
        <title>The Ectocarpus genome and the independent evolution of multicellularity in brown algae.</title>
        <authorList>
            <person name="Cock J.M."/>
            <person name="Sterck L."/>
            <person name="Rouze P."/>
            <person name="Scornet D."/>
            <person name="Allen A.E."/>
            <person name="Amoutzias G."/>
            <person name="Anthouard V."/>
            <person name="Artiguenave F."/>
            <person name="Aury J.M."/>
            <person name="Badger J.H."/>
            <person name="Beszteri B."/>
            <person name="Billiau K."/>
            <person name="Bonnet E."/>
            <person name="Bothwell J.H."/>
            <person name="Bowler C."/>
            <person name="Boyen C."/>
            <person name="Brownlee C."/>
            <person name="Carrano C.J."/>
            <person name="Charrier B."/>
            <person name="Cho G.Y."/>
            <person name="Coelho S.M."/>
            <person name="Collen J."/>
            <person name="Corre E."/>
            <person name="Da Silva C."/>
            <person name="Delage L."/>
            <person name="Delaroque N."/>
            <person name="Dittami S.M."/>
            <person name="Doulbeau S."/>
            <person name="Elias M."/>
            <person name="Farnham G."/>
            <person name="Gachon C.M."/>
            <person name="Gschloessl B."/>
            <person name="Heesch S."/>
            <person name="Jabbari K."/>
            <person name="Jubin C."/>
            <person name="Kawai H."/>
            <person name="Kimura K."/>
            <person name="Kloareg B."/>
            <person name="Kupper F.C."/>
            <person name="Lang D."/>
            <person name="Le Bail A."/>
            <person name="Leblanc C."/>
            <person name="Lerouge P."/>
            <person name="Lohr M."/>
            <person name="Lopez P.J."/>
            <person name="Martens C."/>
            <person name="Maumus F."/>
            <person name="Michel G."/>
            <person name="Miranda-Saavedra D."/>
            <person name="Morales J."/>
            <person name="Moreau H."/>
            <person name="Motomura T."/>
            <person name="Nagasato C."/>
            <person name="Napoli C.A."/>
            <person name="Nelson D.R."/>
            <person name="Nyvall-Collen P."/>
            <person name="Peters A.F."/>
            <person name="Pommier C."/>
            <person name="Potin P."/>
            <person name="Poulain J."/>
            <person name="Quesneville H."/>
            <person name="Read B."/>
            <person name="Rensing S.A."/>
            <person name="Ritter A."/>
            <person name="Rousvoal S."/>
            <person name="Samanta M."/>
            <person name="Samson G."/>
            <person name="Schroeder D.C."/>
            <person name="Segurens B."/>
            <person name="Strittmatter M."/>
            <person name="Tonon T."/>
            <person name="Tregear J.W."/>
            <person name="Valentin K."/>
            <person name="von Dassow P."/>
            <person name="Yamagishi T."/>
            <person name="Van de Peer Y."/>
            <person name="Wincker P."/>
        </authorList>
    </citation>
    <scope>NUCLEOTIDE SEQUENCE [LARGE SCALE GENOMIC DNA]</scope>
    <source>
        <strain evidence="4">Ec32 / CCAP1310/4</strain>
    </source>
</reference>
<feature type="region of interest" description="Disordered" evidence="1">
    <location>
        <begin position="415"/>
        <end position="434"/>
    </location>
</feature>
<name>D8LM83_ECTSI</name>
<dbReference type="InterPro" id="IPR036871">
    <property type="entry name" value="PX_dom_sf"/>
</dbReference>
<dbReference type="EMBL" id="FN649727">
    <property type="protein sequence ID" value="CBN79716.1"/>
    <property type="molecule type" value="Genomic_DNA"/>
</dbReference>
<dbReference type="Pfam" id="PF09325">
    <property type="entry name" value="Vps5"/>
    <property type="match status" value="1"/>
</dbReference>
<proteinExistence type="predicted"/>
<evidence type="ECO:0000313" key="4">
    <source>
        <dbReference type="Proteomes" id="UP000002630"/>
    </source>
</evidence>
<dbReference type="InterPro" id="IPR015404">
    <property type="entry name" value="Vps5_C"/>
</dbReference>
<dbReference type="InterPro" id="IPR027267">
    <property type="entry name" value="AH/BAR_dom_sf"/>
</dbReference>
<dbReference type="PANTHER" id="PTHR10555">
    <property type="entry name" value="SORTING NEXIN"/>
    <property type="match status" value="1"/>
</dbReference>
<dbReference type="InParanoid" id="D8LM83"/>
<gene>
    <name evidence="3" type="primary">SNX1</name>
    <name evidence="3" type="ORF">Esi_0392_0019</name>
</gene>
<dbReference type="PROSITE" id="PS50195">
    <property type="entry name" value="PX"/>
    <property type="match status" value="1"/>
</dbReference>
<dbReference type="CDD" id="cd07596">
    <property type="entry name" value="BAR_SNX"/>
    <property type="match status" value="1"/>
</dbReference>
<dbReference type="OrthoDB" id="5227681at2759"/>
<protein>
    <submittedName>
        <fullName evidence="3">Sorting nexin 1</fullName>
    </submittedName>
</protein>
<dbReference type="InterPro" id="IPR001683">
    <property type="entry name" value="PX_dom"/>
</dbReference>
<dbReference type="Proteomes" id="UP000002630">
    <property type="component" value="Linkage Group LG02"/>
</dbReference>
<dbReference type="SMART" id="SM00312">
    <property type="entry name" value="PX"/>
    <property type="match status" value="1"/>
</dbReference>
<evidence type="ECO:0000259" key="2">
    <source>
        <dbReference type="PROSITE" id="PS50195"/>
    </source>
</evidence>
<dbReference type="Pfam" id="PF00787">
    <property type="entry name" value="PX"/>
    <property type="match status" value="1"/>
</dbReference>
<dbReference type="eggNOG" id="KOG2273">
    <property type="taxonomic scope" value="Eukaryota"/>
</dbReference>
<dbReference type="Gene3D" id="3.30.1520.10">
    <property type="entry name" value="Phox-like domain"/>
    <property type="match status" value="1"/>
</dbReference>
<dbReference type="STRING" id="2880.D8LM83"/>
<dbReference type="GO" id="GO:0035091">
    <property type="term" value="F:phosphatidylinositol binding"/>
    <property type="evidence" value="ECO:0007669"/>
    <property type="project" value="InterPro"/>
</dbReference>
<keyword evidence="4" id="KW-1185">Reference proteome</keyword>
<sequence>MSNGTAYPDVLSNVDMPGRSAPAAAAGSRLNITVCDPVKQDQGINAYITYKVHTSTDRPDFQYGQFTVIRRFKDFVWLSHRLEEEFPGMVMPALPVKMVVGKFDQTFVEKRRKELEIFLNRVAAHGELSASQYFKTFLQADDAGLADTKDKEKAERVPVGPHHVLRWFGEVATHVKTQVDKAKKEEISAKTPADIKFEEMQQYANNLDVQMQNVARHTTALVKKQEQLGSTMFEFGVAFTLLANAEEDKAPLGQALLQLAHAADEVSVQVKKQAQQEAEHFEGPVLEYGRMTTALKTALHKRNEKKITYMTAAHDLEAKKAHHSKVAGLGGDRQDRVAAAEDAVATSTTALDKARRQYEEVSDRVVREFARFRRDKAADMKKIILDYVNVQVEATKKQEEAWQALIPHIEAMELEGSGEGDGTGMGGPDGMIGM</sequence>
<accession>D8LM83</accession>
<dbReference type="OMA" id="LWETFLM"/>
<evidence type="ECO:0000313" key="3">
    <source>
        <dbReference type="EMBL" id="CBN79716.1"/>
    </source>
</evidence>
<feature type="domain" description="PX" evidence="2">
    <location>
        <begin position="28"/>
        <end position="145"/>
    </location>
</feature>
<dbReference type="EMBL" id="FN648589">
    <property type="protein sequence ID" value="CBN79716.1"/>
    <property type="molecule type" value="Genomic_DNA"/>
</dbReference>
<dbReference type="SUPFAM" id="SSF64268">
    <property type="entry name" value="PX domain"/>
    <property type="match status" value="1"/>
</dbReference>
<feature type="compositionally biased region" description="Gly residues" evidence="1">
    <location>
        <begin position="419"/>
        <end position="434"/>
    </location>
</feature>
<dbReference type="Gene3D" id="1.20.1270.60">
    <property type="entry name" value="Arfaptin homology (AH) domain/BAR domain"/>
    <property type="match status" value="1"/>
</dbReference>
<organism evidence="3 4">
    <name type="scientific">Ectocarpus siliculosus</name>
    <name type="common">Brown alga</name>
    <name type="synonym">Conferva siliculosa</name>
    <dbReference type="NCBI Taxonomy" id="2880"/>
    <lineage>
        <taxon>Eukaryota</taxon>
        <taxon>Sar</taxon>
        <taxon>Stramenopiles</taxon>
        <taxon>Ochrophyta</taxon>
        <taxon>PX clade</taxon>
        <taxon>Phaeophyceae</taxon>
        <taxon>Ectocarpales</taxon>
        <taxon>Ectocarpaceae</taxon>
        <taxon>Ectocarpus</taxon>
    </lineage>
</organism>
<evidence type="ECO:0000256" key="1">
    <source>
        <dbReference type="SAM" id="MobiDB-lite"/>
    </source>
</evidence>